<dbReference type="PANTHER" id="PTHR43214">
    <property type="entry name" value="TWO-COMPONENT RESPONSE REGULATOR"/>
    <property type="match status" value="1"/>
</dbReference>
<evidence type="ECO:0000313" key="9">
    <source>
        <dbReference type="Proteomes" id="UP000595064"/>
    </source>
</evidence>
<reference evidence="7 8" key="1">
    <citation type="submission" date="2016-10" db="EMBL/GenBank/DDBJ databases">
        <authorList>
            <person name="de Groot N.N."/>
        </authorList>
    </citation>
    <scope>NUCLEOTIDE SEQUENCE [LARGE SCALE GENOMIC DNA]</scope>
    <source>
        <strain evidence="7 8">LMG 24775</strain>
    </source>
</reference>
<dbReference type="PRINTS" id="PR00038">
    <property type="entry name" value="HTHLUXR"/>
</dbReference>
<accession>A0A1H3T7Z1</accession>
<feature type="modified residue" description="4-aspartylphosphate" evidence="3">
    <location>
        <position position="57"/>
    </location>
</feature>
<proteinExistence type="predicted"/>
<dbReference type="AlphaFoldDB" id="A0A1H3T7Z1"/>
<evidence type="ECO:0000256" key="1">
    <source>
        <dbReference type="ARBA" id="ARBA00022553"/>
    </source>
</evidence>
<evidence type="ECO:0000313" key="8">
    <source>
        <dbReference type="Proteomes" id="UP000183417"/>
    </source>
</evidence>
<dbReference type="Gene3D" id="1.10.10.10">
    <property type="entry name" value="Winged helix-like DNA-binding domain superfamily/Winged helix DNA-binding domain"/>
    <property type="match status" value="1"/>
</dbReference>
<dbReference type="PROSITE" id="PS50110">
    <property type="entry name" value="RESPONSE_REGULATORY"/>
    <property type="match status" value="1"/>
</dbReference>
<keyword evidence="2" id="KW-0238">DNA-binding</keyword>
<dbReference type="SUPFAM" id="SSF52172">
    <property type="entry name" value="CheY-like"/>
    <property type="match status" value="1"/>
</dbReference>
<dbReference type="GO" id="GO:0006355">
    <property type="term" value="P:regulation of DNA-templated transcription"/>
    <property type="evidence" value="ECO:0007669"/>
    <property type="project" value="InterPro"/>
</dbReference>
<keyword evidence="9" id="KW-1185">Reference proteome</keyword>
<dbReference type="Pfam" id="PF00072">
    <property type="entry name" value="Response_reg"/>
    <property type="match status" value="1"/>
</dbReference>
<sequence length="217" mass="24412">MKLKLRIAVVDDHAVVLLGVKDFLEQDPNLQVVATFDTPSSLMEYARSNPLDVVLTDYSMPGDDLYGDGLRYVDYLIRHFPHIKVLVLTTVSNPMIISALYDAGVAGVLLKEDPLSQIMAALQCVRLNTRYYSPSFQAGTPRQERTVFLSERANNLSPREFEVLRHFAKGESITEIAARLRRSVKTVSLQKNSAMRKLNVDSNQDLAAFCAEHHLFD</sequence>
<feature type="domain" description="HTH luxR-type" evidence="4">
    <location>
        <begin position="149"/>
        <end position="214"/>
    </location>
</feature>
<dbReference type="EMBL" id="FNPE01000026">
    <property type="protein sequence ID" value="SDZ46057.1"/>
    <property type="molecule type" value="Genomic_DNA"/>
</dbReference>
<dbReference type="GeneID" id="94693067"/>
<dbReference type="GO" id="GO:0000160">
    <property type="term" value="P:phosphorelay signal transduction system"/>
    <property type="evidence" value="ECO:0007669"/>
    <property type="project" value="InterPro"/>
</dbReference>
<dbReference type="InterPro" id="IPR039420">
    <property type="entry name" value="WalR-like"/>
</dbReference>
<dbReference type="EMBL" id="CP065748">
    <property type="protein sequence ID" value="QPS83003.1"/>
    <property type="molecule type" value="Genomic_DNA"/>
</dbReference>
<feature type="domain" description="Response regulatory" evidence="5">
    <location>
        <begin position="6"/>
        <end position="126"/>
    </location>
</feature>
<dbReference type="PROSITE" id="PS50043">
    <property type="entry name" value="HTH_LUXR_2"/>
    <property type="match status" value="1"/>
</dbReference>
<keyword evidence="1 3" id="KW-0597">Phosphoprotein</keyword>
<name>A0A1H3T7Z1_9BURK</name>
<dbReference type="Pfam" id="PF00196">
    <property type="entry name" value="GerE"/>
    <property type="match status" value="1"/>
</dbReference>
<dbReference type="SMART" id="SM00421">
    <property type="entry name" value="HTH_LUXR"/>
    <property type="match status" value="1"/>
</dbReference>
<organism evidence="7 8">
    <name type="scientific">Delftia lacustris</name>
    <dbReference type="NCBI Taxonomy" id="558537"/>
    <lineage>
        <taxon>Bacteria</taxon>
        <taxon>Pseudomonadati</taxon>
        <taxon>Pseudomonadota</taxon>
        <taxon>Betaproteobacteria</taxon>
        <taxon>Burkholderiales</taxon>
        <taxon>Comamonadaceae</taxon>
        <taxon>Delftia</taxon>
    </lineage>
</organism>
<reference evidence="6 9" key="2">
    <citation type="submission" date="2020-12" db="EMBL/GenBank/DDBJ databases">
        <title>FDA dAtabase for Regulatory Grade micrObial Sequences (FDA-ARGOS): Supporting development and validation of Infectious Disease Dx tests.</title>
        <authorList>
            <person name="Sproer C."/>
            <person name="Gronow S."/>
            <person name="Severitt S."/>
            <person name="Schroder I."/>
            <person name="Tallon L."/>
            <person name="Sadzewicz L."/>
            <person name="Zhao X."/>
            <person name="Boylan J."/>
            <person name="Ott S."/>
            <person name="Bowen H."/>
            <person name="Vavikolanu K."/>
            <person name="Mehta A."/>
            <person name="Aluvathingal J."/>
            <person name="Nadendla S."/>
            <person name="Lowell S."/>
            <person name="Myers T."/>
            <person name="Yan Y."/>
            <person name="Sichtig H."/>
        </authorList>
    </citation>
    <scope>NUCLEOTIDE SEQUENCE [LARGE SCALE GENOMIC DNA]</scope>
    <source>
        <strain evidence="6 9">FDAARGOS_890</strain>
    </source>
</reference>
<evidence type="ECO:0000259" key="4">
    <source>
        <dbReference type="PROSITE" id="PS50043"/>
    </source>
</evidence>
<dbReference type="GO" id="GO:0003677">
    <property type="term" value="F:DNA binding"/>
    <property type="evidence" value="ECO:0007669"/>
    <property type="project" value="UniProtKB-KW"/>
</dbReference>
<dbReference type="InterPro" id="IPR001789">
    <property type="entry name" value="Sig_transdc_resp-reg_receiver"/>
</dbReference>
<dbReference type="CDD" id="cd06170">
    <property type="entry name" value="LuxR_C_like"/>
    <property type="match status" value="1"/>
</dbReference>
<dbReference type="SMART" id="SM00448">
    <property type="entry name" value="REC"/>
    <property type="match status" value="1"/>
</dbReference>
<gene>
    <name evidence="6" type="ORF">I6G47_07990</name>
    <name evidence="7" type="ORF">SAMN05421547_1264</name>
</gene>
<dbReference type="KEGG" id="dla:I6G47_07990"/>
<evidence type="ECO:0000313" key="6">
    <source>
        <dbReference type="EMBL" id="QPS83003.1"/>
    </source>
</evidence>
<dbReference type="Proteomes" id="UP000183417">
    <property type="component" value="Unassembled WGS sequence"/>
</dbReference>
<dbReference type="Gene3D" id="3.40.50.2300">
    <property type="match status" value="1"/>
</dbReference>
<dbReference type="CDD" id="cd17535">
    <property type="entry name" value="REC_NarL-like"/>
    <property type="match status" value="1"/>
</dbReference>
<dbReference type="SUPFAM" id="SSF46894">
    <property type="entry name" value="C-terminal effector domain of the bipartite response regulators"/>
    <property type="match status" value="1"/>
</dbReference>
<dbReference type="InterPro" id="IPR036388">
    <property type="entry name" value="WH-like_DNA-bd_sf"/>
</dbReference>
<evidence type="ECO:0000313" key="7">
    <source>
        <dbReference type="EMBL" id="SDZ46057.1"/>
    </source>
</evidence>
<dbReference type="InterPro" id="IPR016032">
    <property type="entry name" value="Sig_transdc_resp-reg_C-effctor"/>
</dbReference>
<dbReference type="PANTHER" id="PTHR43214:SF17">
    <property type="entry name" value="TRANSCRIPTIONAL REGULATORY PROTEIN RCSB"/>
    <property type="match status" value="1"/>
</dbReference>
<dbReference type="RefSeq" id="WP_016448158.1">
    <property type="nucleotide sequence ID" value="NZ_AP025556.1"/>
</dbReference>
<evidence type="ECO:0000259" key="5">
    <source>
        <dbReference type="PROSITE" id="PS50110"/>
    </source>
</evidence>
<evidence type="ECO:0000256" key="3">
    <source>
        <dbReference type="PROSITE-ProRule" id="PRU00169"/>
    </source>
</evidence>
<protein>
    <submittedName>
        <fullName evidence="6">Response regulator transcription factor</fullName>
    </submittedName>
    <submittedName>
        <fullName evidence="7">Two component transcriptional regulator, LuxR family</fullName>
    </submittedName>
</protein>
<dbReference type="InterPro" id="IPR000792">
    <property type="entry name" value="Tscrpt_reg_LuxR_C"/>
</dbReference>
<dbReference type="InterPro" id="IPR058245">
    <property type="entry name" value="NreC/VraR/RcsB-like_REC"/>
</dbReference>
<evidence type="ECO:0000256" key="2">
    <source>
        <dbReference type="ARBA" id="ARBA00023125"/>
    </source>
</evidence>
<dbReference type="Proteomes" id="UP000595064">
    <property type="component" value="Chromosome"/>
</dbReference>
<dbReference type="InterPro" id="IPR011006">
    <property type="entry name" value="CheY-like_superfamily"/>
</dbReference>